<dbReference type="Gene3D" id="1.10.8.270">
    <property type="entry name" value="putative rabgap domain of human tbc1 domain family member 14 like domains"/>
    <property type="match status" value="1"/>
</dbReference>
<comment type="caution">
    <text evidence="5">The sequence shown here is derived from an EMBL/GenBank/DDBJ whole genome shotgun (WGS) entry which is preliminary data.</text>
</comment>
<dbReference type="FunFam" id="1.10.10.750:FF:000003">
    <property type="entry name" value="GTPase activating protein (Evi5)"/>
    <property type="match status" value="1"/>
</dbReference>
<evidence type="ECO:0000256" key="3">
    <source>
        <dbReference type="SAM" id="Coils"/>
    </source>
</evidence>
<accession>A0A9P7C505</accession>
<dbReference type="GO" id="GO:0005096">
    <property type="term" value="F:GTPase activator activity"/>
    <property type="evidence" value="ECO:0007669"/>
    <property type="project" value="UniProtKB-KW"/>
</dbReference>
<evidence type="ECO:0000256" key="2">
    <source>
        <dbReference type="ARBA" id="ARBA00023054"/>
    </source>
</evidence>
<dbReference type="AlphaFoldDB" id="A0A9P7C505"/>
<dbReference type="OrthoDB" id="295078at2759"/>
<dbReference type="Gene3D" id="1.10.10.750">
    <property type="entry name" value="Ypt/Rab-GAP domain of gyp1p, domain 1"/>
    <property type="match status" value="1"/>
</dbReference>
<keyword evidence="1" id="KW-0343">GTPase activation</keyword>
<keyword evidence="2 3" id="KW-0175">Coiled coil</keyword>
<proteinExistence type="predicted"/>
<dbReference type="InterPro" id="IPR000195">
    <property type="entry name" value="Rab-GAP-TBC_dom"/>
</dbReference>
<evidence type="ECO:0000256" key="1">
    <source>
        <dbReference type="ARBA" id="ARBA00022468"/>
    </source>
</evidence>
<dbReference type="Pfam" id="PF23436">
    <property type="entry name" value="RabGap-TBC_2"/>
    <property type="match status" value="1"/>
</dbReference>
<protein>
    <recommendedName>
        <fullName evidence="4">Rab-GAP TBC domain-containing protein</fullName>
    </recommendedName>
</protein>
<dbReference type="Proteomes" id="UP000717996">
    <property type="component" value="Unassembled WGS sequence"/>
</dbReference>
<feature type="coiled-coil region" evidence="3">
    <location>
        <begin position="583"/>
        <end position="610"/>
    </location>
</feature>
<dbReference type="InterPro" id="IPR050302">
    <property type="entry name" value="Rab_GAP_TBC_domain"/>
</dbReference>
<dbReference type="PROSITE" id="PS50086">
    <property type="entry name" value="TBC_RABGAP"/>
    <property type="match status" value="1"/>
</dbReference>
<dbReference type="PANTHER" id="PTHR47219">
    <property type="entry name" value="RAB GTPASE-ACTIVATING PROTEIN 1-LIKE"/>
    <property type="match status" value="1"/>
</dbReference>
<sequence length="613" mass="71579">MTAAEMNKDNDFLNKGISNESSITICSSSIEDKCYSDAESSSLDTIDTQQDKDVEEAKIRRNRSATITKSNSERMLSEAVKEDLIKEEEEKRGDNNTEELVYGLQQMEESQYSDSENSTEDVRYHTRNQSYRSTMSSIHSYMSSASNYDLLLARLDNNNNNNNTAFYNNSTEELRKSFEKDNLSEEIDWEFWSKVISDFNGVSKSEAKLLSVQIQKGIPPSLRGMVWQLFAKSKNIKLEDQYMQLLKEESVYEKAISRDLPKLTFLKDEHQRDTLFNIMKAYSLYDKDVGYNQNLLYITAPLLLNMPEEETFCVLVQLMNKYGLRGHFLPQSDLLSRRLYQLNGIVGDQLPHLQRHFEAHCIKSNAYAYQWFSTLFVYKFPMDTVYRIYDMIFAEGIETLFRFSLALLEKNQPILLSLEHDDLTDFLKSNLLYIYQNDYDRFVYDAFQKHIATKRLDRLAKDFQIESSKANNEAEIIESLKKQNKQLQESIRKMDHDFTELNKDHATLATELITVKMDIARTHDENEILRQQTNDLKKTLETLPAKVEARVKEEMEILYTKNAALVERNSALEDQLAYMENMIIEIKVKHAESENEREGLRQRLADLKCLMEK</sequence>
<dbReference type="EMBL" id="JAANIT010002727">
    <property type="protein sequence ID" value="KAG1535622.1"/>
    <property type="molecule type" value="Genomic_DNA"/>
</dbReference>
<dbReference type="Gene3D" id="1.10.472.80">
    <property type="entry name" value="Ypt/Rab-GAP domain of gyp1p, domain 3"/>
    <property type="match status" value="1"/>
</dbReference>
<evidence type="ECO:0000313" key="6">
    <source>
        <dbReference type="Proteomes" id="UP000717996"/>
    </source>
</evidence>
<evidence type="ECO:0000259" key="4">
    <source>
        <dbReference type="PROSITE" id="PS50086"/>
    </source>
</evidence>
<feature type="domain" description="Rab-GAP TBC" evidence="4">
    <location>
        <begin position="217"/>
        <end position="396"/>
    </location>
</feature>
<organism evidence="5 6">
    <name type="scientific">Rhizopus oryzae</name>
    <name type="common">Mucormycosis agent</name>
    <name type="synonym">Rhizopus arrhizus var. delemar</name>
    <dbReference type="NCBI Taxonomy" id="64495"/>
    <lineage>
        <taxon>Eukaryota</taxon>
        <taxon>Fungi</taxon>
        <taxon>Fungi incertae sedis</taxon>
        <taxon>Mucoromycota</taxon>
        <taxon>Mucoromycotina</taxon>
        <taxon>Mucoromycetes</taxon>
        <taxon>Mucorales</taxon>
        <taxon>Mucorineae</taxon>
        <taxon>Rhizopodaceae</taxon>
        <taxon>Rhizopus</taxon>
    </lineage>
</organism>
<reference evidence="5" key="1">
    <citation type="journal article" date="2020" name="Microb. Genom.">
        <title>Genetic diversity of clinical and environmental Mucorales isolates obtained from an investigation of mucormycosis cases among solid organ transplant recipients.</title>
        <authorList>
            <person name="Nguyen M.H."/>
            <person name="Kaul D."/>
            <person name="Muto C."/>
            <person name="Cheng S.J."/>
            <person name="Richter R.A."/>
            <person name="Bruno V.M."/>
            <person name="Liu G."/>
            <person name="Beyhan S."/>
            <person name="Sundermann A.J."/>
            <person name="Mounaud S."/>
            <person name="Pasculle A.W."/>
            <person name="Nierman W.C."/>
            <person name="Driscoll E."/>
            <person name="Cumbie R."/>
            <person name="Clancy C.J."/>
            <person name="Dupont C.L."/>
        </authorList>
    </citation>
    <scope>NUCLEOTIDE SEQUENCE</scope>
    <source>
        <strain evidence="5">GL16</strain>
    </source>
</reference>
<dbReference type="SUPFAM" id="SSF47923">
    <property type="entry name" value="Ypt/Rab-GAP domain of gyp1p"/>
    <property type="match status" value="2"/>
</dbReference>
<gene>
    <name evidence="5" type="ORF">G6F51_011439</name>
</gene>
<dbReference type="GO" id="GO:0031267">
    <property type="term" value="F:small GTPase binding"/>
    <property type="evidence" value="ECO:0007669"/>
    <property type="project" value="TreeGrafter"/>
</dbReference>
<dbReference type="InterPro" id="IPR035969">
    <property type="entry name" value="Rab-GAP_TBC_sf"/>
</dbReference>
<dbReference type="PANTHER" id="PTHR47219:SF9">
    <property type="entry name" value="GTPASE ACTIVATING PROTEIN AND CENTROSOME-ASSOCIATED, ISOFORM B"/>
    <property type="match status" value="1"/>
</dbReference>
<evidence type="ECO:0000313" key="5">
    <source>
        <dbReference type="EMBL" id="KAG1535622.1"/>
    </source>
</evidence>
<name>A0A9P7C505_RHIOR</name>
<feature type="coiled-coil region" evidence="3">
    <location>
        <begin position="470"/>
        <end position="504"/>
    </location>
</feature>
<dbReference type="SMART" id="SM00164">
    <property type="entry name" value="TBC"/>
    <property type="match status" value="1"/>
</dbReference>